<evidence type="ECO:0000256" key="1">
    <source>
        <dbReference type="ARBA" id="ARBA00005495"/>
    </source>
</evidence>
<evidence type="ECO:0000256" key="2">
    <source>
        <dbReference type="ARBA" id="ARBA00022723"/>
    </source>
</evidence>
<evidence type="ECO:0000256" key="4">
    <source>
        <dbReference type="ARBA" id="ARBA00023239"/>
    </source>
</evidence>
<gene>
    <name evidence="6" type="ORF">Wenmar_00345</name>
</gene>
<keyword evidence="2" id="KW-0479">Metal-binding</keyword>
<reference evidence="6 7" key="1">
    <citation type="submission" date="2013-01" db="EMBL/GenBank/DDBJ databases">
        <authorList>
            <person name="Fiebig A."/>
            <person name="Goeker M."/>
            <person name="Klenk H.-P.P."/>
        </authorList>
    </citation>
    <scope>NUCLEOTIDE SEQUENCE [LARGE SCALE GENOMIC DNA]</scope>
    <source>
        <strain evidence="6 7">DSM 24838</strain>
    </source>
</reference>
<keyword evidence="3" id="KW-0862">Zinc</keyword>
<dbReference type="Pfam" id="PF04828">
    <property type="entry name" value="GFA"/>
    <property type="match status" value="1"/>
</dbReference>
<comment type="similarity">
    <text evidence="1">Belongs to the Gfa family.</text>
</comment>
<dbReference type="Gene3D" id="3.90.1590.10">
    <property type="entry name" value="glutathione-dependent formaldehyde- activating enzyme (gfa)"/>
    <property type="match status" value="1"/>
</dbReference>
<dbReference type="AlphaFoldDB" id="A0A0D0Q966"/>
<evidence type="ECO:0000313" key="7">
    <source>
        <dbReference type="Proteomes" id="UP000035100"/>
    </source>
</evidence>
<feature type="domain" description="CENP-V/GFA" evidence="5">
    <location>
        <begin position="4"/>
        <end position="119"/>
    </location>
</feature>
<dbReference type="Proteomes" id="UP000035100">
    <property type="component" value="Unassembled WGS sequence"/>
</dbReference>
<organism evidence="6 7">
    <name type="scientific">Wenxinia marina DSM 24838</name>
    <dbReference type="NCBI Taxonomy" id="1123501"/>
    <lineage>
        <taxon>Bacteria</taxon>
        <taxon>Pseudomonadati</taxon>
        <taxon>Pseudomonadota</taxon>
        <taxon>Alphaproteobacteria</taxon>
        <taxon>Rhodobacterales</taxon>
        <taxon>Roseobacteraceae</taxon>
        <taxon>Wenxinia</taxon>
    </lineage>
</organism>
<dbReference type="eggNOG" id="COG3791">
    <property type="taxonomic scope" value="Bacteria"/>
</dbReference>
<evidence type="ECO:0000256" key="3">
    <source>
        <dbReference type="ARBA" id="ARBA00022833"/>
    </source>
</evidence>
<dbReference type="PANTHER" id="PTHR33337:SF40">
    <property type="entry name" value="CENP-V_GFA DOMAIN-CONTAINING PROTEIN-RELATED"/>
    <property type="match status" value="1"/>
</dbReference>
<dbReference type="RefSeq" id="WP_018304471.1">
    <property type="nucleotide sequence ID" value="NZ_KB902313.1"/>
</dbReference>
<proteinExistence type="inferred from homology"/>
<dbReference type="STRING" id="1123501.Wenmar_00345"/>
<evidence type="ECO:0000259" key="5">
    <source>
        <dbReference type="PROSITE" id="PS51891"/>
    </source>
</evidence>
<dbReference type="InterPro" id="IPR011057">
    <property type="entry name" value="Mss4-like_sf"/>
</dbReference>
<name>A0A0D0Q966_9RHOB</name>
<evidence type="ECO:0000313" key="6">
    <source>
        <dbReference type="EMBL" id="KIQ70969.1"/>
    </source>
</evidence>
<dbReference type="InterPro" id="IPR006913">
    <property type="entry name" value="CENP-V/GFA"/>
</dbReference>
<dbReference type="GO" id="GO:0046872">
    <property type="term" value="F:metal ion binding"/>
    <property type="evidence" value="ECO:0007669"/>
    <property type="project" value="UniProtKB-KW"/>
</dbReference>
<comment type="caution">
    <text evidence="6">The sequence shown here is derived from an EMBL/GenBank/DDBJ whole genome shotgun (WGS) entry which is preliminary data.</text>
</comment>
<dbReference type="GO" id="GO:0016846">
    <property type="term" value="F:carbon-sulfur lyase activity"/>
    <property type="evidence" value="ECO:0007669"/>
    <property type="project" value="InterPro"/>
</dbReference>
<dbReference type="SUPFAM" id="SSF51316">
    <property type="entry name" value="Mss4-like"/>
    <property type="match status" value="1"/>
</dbReference>
<keyword evidence="7" id="KW-1185">Reference proteome</keyword>
<keyword evidence="4" id="KW-0456">Lyase</keyword>
<dbReference type="EMBL" id="AONG01000003">
    <property type="protein sequence ID" value="KIQ70969.1"/>
    <property type="molecule type" value="Genomic_DNA"/>
</dbReference>
<accession>A0A0D0Q966</accession>
<sequence length="140" mass="15195">MTARHGQCLCGAVTFEAAETGGFGVCHCHQCQRWLGGPMLGVTVPEAAMSIEGPVVTRRTSGWASRSRCGECGSPLWYRWDKGADGTGNYEVPIGLLDDANGLTLAREIFIEEKPDCFDLAGEHPRLTWAQLKPQLEASE</sequence>
<protein>
    <recommendedName>
        <fullName evidence="5">CENP-V/GFA domain-containing protein</fullName>
    </recommendedName>
</protein>
<dbReference type="PROSITE" id="PS51891">
    <property type="entry name" value="CENP_V_GFA"/>
    <property type="match status" value="1"/>
</dbReference>
<dbReference type="PANTHER" id="PTHR33337">
    <property type="entry name" value="GFA DOMAIN-CONTAINING PROTEIN"/>
    <property type="match status" value="1"/>
</dbReference>